<dbReference type="GeneID" id="84230810"/>
<keyword evidence="7" id="KW-1185">Reference proteome</keyword>
<dbReference type="SUPFAM" id="SSF54631">
    <property type="entry name" value="CBS-domain pair"/>
    <property type="match status" value="2"/>
</dbReference>
<evidence type="ECO:0000256" key="4">
    <source>
        <dbReference type="PROSITE-ProRule" id="PRU00703"/>
    </source>
</evidence>
<accession>A0AA51UHY0</accession>
<evidence type="ECO:0000313" key="7">
    <source>
        <dbReference type="Proteomes" id="UP001183006"/>
    </source>
</evidence>
<reference evidence="6" key="1">
    <citation type="submission" date="2023-08" db="EMBL/GenBank/DDBJ databases">
        <title>Methanolobus mangrovi sp. nov. and Methanolobus sediminis sp. nov, two novel methylotrophic methanogens isolated from mangrove sediments in China.</title>
        <authorList>
            <person name="Zhou J."/>
        </authorList>
    </citation>
    <scope>NUCLEOTIDE SEQUENCE</scope>
    <source>
        <strain evidence="6">FTZ2</strain>
    </source>
</reference>
<feature type="domain" description="CBS" evidence="5">
    <location>
        <begin position="210"/>
        <end position="266"/>
    </location>
</feature>
<evidence type="ECO:0000313" key="6">
    <source>
        <dbReference type="EMBL" id="WMW22016.1"/>
    </source>
</evidence>
<dbReference type="PANTHER" id="PTHR43080">
    <property type="entry name" value="CBS DOMAIN-CONTAINING PROTEIN CBSX3, MITOCHONDRIAL"/>
    <property type="match status" value="1"/>
</dbReference>
<name>A0AA51UHY0_9EURY</name>
<dbReference type="InterPro" id="IPR000644">
    <property type="entry name" value="CBS_dom"/>
</dbReference>
<evidence type="ECO:0000256" key="2">
    <source>
        <dbReference type="ARBA" id="ARBA00023122"/>
    </source>
</evidence>
<dbReference type="GO" id="GO:0009086">
    <property type="term" value="P:methionine biosynthetic process"/>
    <property type="evidence" value="ECO:0007669"/>
    <property type="project" value="UniProtKB-KW"/>
</dbReference>
<dbReference type="EMBL" id="CP133594">
    <property type="protein sequence ID" value="WMW22016.1"/>
    <property type="molecule type" value="Genomic_DNA"/>
</dbReference>
<dbReference type="SMART" id="SM00116">
    <property type="entry name" value="CBS"/>
    <property type="match status" value="4"/>
</dbReference>
<dbReference type="AlphaFoldDB" id="A0AA51UHY0"/>
<keyword evidence="2 4" id="KW-0129">CBS domain</keyword>
<feature type="domain" description="CBS" evidence="5">
    <location>
        <begin position="68"/>
        <end position="129"/>
    </location>
</feature>
<feature type="domain" description="CBS" evidence="5">
    <location>
        <begin position="134"/>
        <end position="192"/>
    </location>
</feature>
<dbReference type="InterPro" id="IPR046342">
    <property type="entry name" value="CBS_dom_sf"/>
</dbReference>
<evidence type="ECO:0000256" key="1">
    <source>
        <dbReference type="ARBA" id="ARBA00022605"/>
    </source>
</evidence>
<dbReference type="PROSITE" id="PS51371">
    <property type="entry name" value="CBS"/>
    <property type="match status" value="4"/>
</dbReference>
<dbReference type="KEGG" id="mmav:RE476_11675"/>
<dbReference type="CDD" id="cd02205">
    <property type="entry name" value="CBS_pair_SF"/>
    <property type="match status" value="3"/>
</dbReference>
<keyword evidence="1" id="KW-0028">Amino-acid biosynthesis</keyword>
<protein>
    <submittedName>
        <fullName evidence="6">CBS domain-containing protein</fullName>
    </submittedName>
</protein>
<sequence>MIVGDIMTKDPVYVRETDLMTYARQVMRDNRLHGLPVLDENDRVVGMLDVQDILRIRSNRSEVTVGGYASESPLITPDMEIRDAAKLLFDAQQNRAPVVNSSTDKTIAGILSDSNILQHVRLTKLPRKTVDDIMNTKVTTAYHDDTISGIWGNMLDGKYTGVPVISHAEEVLGIITRSDIIKAGFARTGNRSSDFHDSLSGDAPKVERMMSTPLYSVSPGTLISKAIEAIVHYDVGRICVTDDKKLMGMVDRFSLMKECLAVQGFE</sequence>
<dbReference type="Proteomes" id="UP001183006">
    <property type="component" value="Chromosome"/>
</dbReference>
<gene>
    <name evidence="6" type="ORF">RE476_11675</name>
</gene>
<dbReference type="Pfam" id="PF00571">
    <property type="entry name" value="CBS"/>
    <property type="match status" value="4"/>
</dbReference>
<keyword evidence="3" id="KW-0486">Methionine biosynthesis</keyword>
<evidence type="ECO:0000259" key="5">
    <source>
        <dbReference type="PROSITE" id="PS51371"/>
    </source>
</evidence>
<dbReference type="PANTHER" id="PTHR43080:SF2">
    <property type="entry name" value="CBS DOMAIN-CONTAINING PROTEIN"/>
    <property type="match status" value="1"/>
</dbReference>
<dbReference type="InterPro" id="IPR051257">
    <property type="entry name" value="Diverse_CBS-Domain"/>
</dbReference>
<dbReference type="Gene3D" id="3.10.580.10">
    <property type="entry name" value="CBS-domain"/>
    <property type="match status" value="3"/>
</dbReference>
<organism evidence="6 7">
    <name type="scientific">Methanolobus mangrovi</name>
    <dbReference type="NCBI Taxonomy" id="3072977"/>
    <lineage>
        <taxon>Archaea</taxon>
        <taxon>Methanobacteriati</taxon>
        <taxon>Methanobacteriota</taxon>
        <taxon>Stenosarchaea group</taxon>
        <taxon>Methanomicrobia</taxon>
        <taxon>Methanosarcinales</taxon>
        <taxon>Methanosarcinaceae</taxon>
        <taxon>Methanolobus</taxon>
    </lineage>
</organism>
<proteinExistence type="predicted"/>
<feature type="domain" description="CBS" evidence="5">
    <location>
        <begin position="7"/>
        <end position="63"/>
    </location>
</feature>
<evidence type="ECO:0000256" key="3">
    <source>
        <dbReference type="ARBA" id="ARBA00023167"/>
    </source>
</evidence>
<dbReference type="RefSeq" id="WP_309307809.1">
    <property type="nucleotide sequence ID" value="NZ_CP133594.1"/>
</dbReference>